<evidence type="ECO:0000313" key="2">
    <source>
        <dbReference type="Proteomes" id="UP000000311"/>
    </source>
</evidence>
<dbReference type="AlphaFoldDB" id="E2A1Y8"/>
<sequence length="38" mass="4517">DIYFPAGIWLDQNHKTISGPKWIRNYPAPLDILPYFKK</sequence>
<dbReference type="InParanoid" id="E2A1Y8"/>
<organism evidence="2">
    <name type="scientific">Camponotus floridanus</name>
    <name type="common">Florida carpenter ant</name>
    <dbReference type="NCBI Taxonomy" id="104421"/>
    <lineage>
        <taxon>Eukaryota</taxon>
        <taxon>Metazoa</taxon>
        <taxon>Ecdysozoa</taxon>
        <taxon>Arthropoda</taxon>
        <taxon>Hexapoda</taxon>
        <taxon>Insecta</taxon>
        <taxon>Pterygota</taxon>
        <taxon>Neoptera</taxon>
        <taxon>Endopterygota</taxon>
        <taxon>Hymenoptera</taxon>
        <taxon>Apocrita</taxon>
        <taxon>Aculeata</taxon>
        <taxon>Formicoidea</taxon>
        <taxon>Formicidae</taxon>
        <taxon>Formicinae</taxon>
        <taxon>Camponotus</taxon>
    </lineage>
</organism>
<dbReference type="InterPro" id="IPR013780">
    <property type="entry name" value="Glyco_hydro_b"/>
</dbReference>
<reference evidence="1 2" key="1">
    <citation type="journal article" date="2010" name="Science">
        <title>Genomic comparison of the ants Camponotus floridanus and Harpegnathos saltator.</title>
        <authorList>
            <person name="Bonasio R."/>
            <person name="Zhang G."/>
            <person name="Ye C."/>
            <person name="Mutti N.S."/>
            <person name="Fang X."/>
            <person name="Qin N."/>
            <person name="Donahue G."/>
            <person name="Yang P."/>
            <person name="Li Q."/>
            <person name="Li C."/>
            <person name="Zhang P."/>
            <person name="Huang Z."/>
            <person name="Berger S.L."/>
            <person name="Reinberg D."/>
            <person name="Wang J."/>
            <person name="Liebig J."/>
        </authorList>
    </citation>
    <scope>NUCLEOTIDE SEQUENCE [LARGE SCALE GENOMIC DNA]</scope>
    <source>
        <strain evidence="2">C129</strain>
    </source>
</reference>
<dbReference type="EMBL" id="GL435863">
    <property type="protein sequence ID" value="EFN72554.1"/>
    <property type="molecule type" value="Genomic_DNA"/>
</dbReference>
<dbReference type="OrthoDB" id="10070917at2759"/>
<proteinExistence type="predicted"/>
<dbReference type="Proteomes" id="UP000000311">
    <property type="component" value="Unassembled WGS sequence"/>
</dbReference>
<accession>E2A1Y8</accession>
<feature type="non-terminal residue" evidence="1">
    <location>
        <position position="38"/>
    </location>
</feature>
<evidence type="ECO:0000313" key="1">
    <source>
        <dbReference type="EMBL" id="EFN72554.1"/>
    </source>
</evidence>
<dbReference type="Gene3D" id="2.60.40.1180">
    <property type="entry name" value="Golgi alpha-mannosidase II"/>
    <property type="match status" value="1"/>
</dbReference>
<protein>
    <recommendedName>
        <fullName evidence="3">Alpha-glucosidase</fullName>
    </recommendedName>
</protein>
<feature type="non-terminal residue" evidence="1">
    <location>
        <position position="1"/>
    </location>
</feature>
<gene>
    <name evidence="1" type="ORF">EAG_16114</name>
</gene>
<name>E2A1Y8_CAMFO</name>
<keyword evidence="2" id="KW-1185">Reference proteome</keyword>
<evidence type="ECO:0008006" key="3">
    <source>
        <dbReference type="Google" id="ProtNLM"/>
    </source>
</evidence>